<feature type="compositionally biased region" description="Basic and acidic residues" evidence="1">
    <location>
        <begin position="354"/>
        <end position="364"/>
    </location>
</feature>
<name>A0ABQ9HJ27_9NEOP</name>
<protein>
    <submittedName>
        <fullName evidence="2">Uncharacterized protein</fullName>
    </submittedName>
</protein>
<gene>
    <name evidence="2" type="ORF">PR048_016057</name>
</gene>
<evidence type="ECO:0000256" key="1">
    <source>
        <dbReference type="SAM" id="MobiDB-lite"/>
    </source>
</evidence>
<reference evidence="2 3" key="1">
    <citation type="submission" date="2023-02" db="EMBL/GenBank/DDBJ databases">
        <title>LHISI_Scaffold_Assembly.</title>
        <authorList>
            <person name="Stuart O.P."/>
            <person name="Cleave R."/>
            <person name="Magrath M.J.L."/>
            <person name="Mikheyev A.S."/>
        </authorList>
    </citation>
    <scope>NUCLEOTIDE SEQUENCE [LARGE SCALE GENOMIC DNA]</scope>
    <source>
        <strain evidence="2">Daus_M_001</strain>
        <tissue evidence="2">Leg muscle</tissue>
    </source>
</reference>
<sequence length="444" mass="48639">MDGRPLAESACTSTMLSVSRLAVADVCRSTGPRPRCHDNQLGACGWFRTRRHEPGTRPRHLISCSSRYGCRRRRVFTSWSRWTDRCGKWSSSAATFSRTMSSRRSEADVVEERHVVVVARSSSLQECSRDGVEARAGDSKAARCGDVSSATCDYGGDRGESCLCCDSIMVDEQSIAISEDLDTLDEDSLETARLPPRLPGNVTPNFHMREPCRTMPLIGGFFRGSPVSPPLHSGAATGSPSFTNVGSQDLDVTSRPILFTHSTISYLLGQSGSLRAKEMLNNRRRNARAGEMGDPRENPPTGFIGRHDSHLRKSECDSAGDCTRVALVGGDCEVLACEGEERRRWRNARAGRRGVPEKTREQRPPRVNKAVQCGRPIGGSWIPPPSLSNPHTPPNGLCVVRPGAWTPITHRVFVKTNCTPTRTQIIEQGGGRRVAVVSWTPDPC</sequence>
<accession>A0ABQ9HJ27</accession>
<evidence type="ECO:0000313" key="3">
    <source>
        <dbReference type="Proteomes" id="UP001159363"/>
    </source>
</evidence>
<proteinExistence type="predicted"/>
<feature type="region of interest" description="Disordered" evidence="1">
    <location>
        <begin position="286"/>
        <end position="307"/>
    </location>
</feature>
<dbReference type="Proteomes" id="UP001159363">
    <property type="component" value="Chromosome 4"/>
</dbReference>
<evidence type="ECO:0000313" key="2">
    <source>
        <dbReference type="EMBL" id="KAJ8884200.1"/>
    </source>
</evidence>
<comment type="caution">
    <text evidence="2">The sequence shown here is derived from an EMBL/GenBank/DDBJ whole genome shotgun (WGS) entry which is preliminary data.</text>
</comment>
<keyword evidence="3" id="KW-1185">Reference proteome</keyword>
<organism evidence="2 3">
    <name type="scientific">Dryococelus australis</name>
    <dbReference type="NCBI Taxonomy" id="614101"/>
    <lineage>
        <taxon>Eukaryota</taxon>
        <taxon>Metazoa</taxon>
        <taxon>Ecdysozoa</taxon>
        <taxon>Arthropoda</taxon>
        <taxon>Hexapoda</taxon>
        <taxon>Insecta</taxon>
        <taxon>Pterygota</taxon>
        <taxon>Neoptera</taxon>
        <taxon>Polyneoptera</taxon>
        <taxon>Phasmatodea</taxon>
        <taxon>Verophasmatodea</taxon>
        <taxon>Anareolatae</taxon>
        <taxon>Phasmatidae</taxon>
        <taxon>Eurycanthinae</taxon>
        <taxon>Dryococelus</taxon>
    </lineage>
</organism>
<dbReference type="EMBL" id="JARBHB010000005">
    <property type="protein sequence ID" value="KAJ8884200.1"/>
    <property type="molecule type" value="Genomic_DNA"/>
</dbReference>
<feature type="region of interest" description="Disordered" evidence="1">
    <location>
        <begin position="348"/>
        <end position="368"/>
    </location>
</feature>